<dbReference type="GO" id="GO:0006405">
    <property type="term" value="P:RNA export from nucleus"/>
    <property type="evidence" value="ECO:0007669"/>
    <property type="project" value="TreeGrafter"/>
</dbReference>
<organism evidence="2 3">
    <name type="scientific">Ridgeia piscesae</name>
    <name type="common">Tubeworm</name>
    <dbReference type="NCBI Taxonomy" id="27915"/>
    <lineage>
        <taxon>Eukaryota</taxon>
        <taxon>Metazoa</taxon>
        <taxon>Spiralia</taxon>
        <taxon>Lophotrochozoa</taxon>
        <taxon>Annelida</taxon>
        <taxon>Polychaeta</taxon>
        <taxon>Sedentaria</taxon>
        <taxon>Canalipalpata</taxon>
        <taxon>Sabellida</taxon>
        <taxon>Siboglinidae</taxon>
        <taxon>Ridgeia</taxon>
    </lineage>
</organism>
<dbReference type="EMBL" id="JAODUO010000082">
    <property type="protein sequence ID" value="KAK2190358.1"/>
    <property type="molecule type" value="Genomic_DNA"/>
</dbReference>
<dbReference type="InterPro" id="IPR044840">
    <property type="entry name" value="Nup188"/>
</dbReference>
<keyword evidence="3" id="KW-1185">Reference proteome</keyword>
<protein>
    <submittedName>
        <fullName evidence="2">Uncharacterized protein</fullName>
    </submittedName>
</protein>
<dbReference type="GO" id="GO:0044611">
    <property type="term" value="C:nuclear pore inner ring"/>
    <property type="evidence" value="ECO:0007669"/>
    <property type="project" value="TreeGrafter"/>
</dbReference>
<name>A0AAD9UI31_RIDPI</name>
<dbReference type="GO" id="GO:0017056">
    <property type="term" value="F:structural constituent of nuclear pore"/>
    <property type="evidence" value="ECO:0007669"/>
    <property type="project" value="InterPro"/>
</dbReference>
<dbReference type="Proteomes" id="UP001209878">
    <property type="component" value="Unassembled WGS sequence"/>
</dbReference>
<dbReference type="GO" id="GO:0006606">
    <property type="term" value="P:protein import into nucleus"/>
    <property type="evidence" value="ECO:0007669"/>
    <property type="project" value="TreeGrafter"/>
</dbReference>
<evidence type="ECO:0000313" key="3">
    <source>
        <dbReference type="Proteomes" id="UP001209878"/>
    </source>
</evidence>
<feature type="region of interest" description="Disordered" evidence="1">
    <location>
        <begin position="278"/>
        <end position="303"/>
    </location>
</feature>
<dbReference type="PANTHER" id="PTHR31431">
    <property type="entry name" value="NUCLEOPORIN NUP188 HOMOLOG"/>
    <property type="match status" value="1"/>
</dbReference>
<reference evidence="2" key="1">
    <citation type="journal article" date="2023" name="Mol. Biol. Evol.">
        <title>Third-Generation Sequencing Reveals the Adaptive Role of the Epigenome in Three Deep-Sea Polychaetes.</title>
        <authorList>
            <person name="Perez M."/>
            <person name="Aroh O."/>
            <person name="Sun Y."/>
            <person name="Lan Y."/>
            <person name="Juniper S.K."/>
            <person name="Young C.R."/>
            <person name="Angers B."/>
            <person name="Qian P.Y."/>
        </authorList>
    </citation>
    <scope>NUCLEOTIDE SEQUENCE</scope>
    <source>
        <strain evidence="2">R07B-5</strain>
    </source>
</reference>
<proteinExistence type="predicted"/>
<comment type="caution">
    <text evidence="2">The sequence shown here is derived from an EMBL/GenBank/DDBJ whole genome shotgun (WGS) entry which is preliminary data.</text>
</comment>
<accession>A0AAD9UI31</accession>
<sequence length="303" mass="34112">MLQSLMSSVGVEHHKLQDKKQKARLDVQLKLQVVSICLLEELIAALDSADAWLPVVKQHSLLECLLASAQVWIQALQGIKYVRSVLMLFLALSKYPEAASTLMLTGLSQQLCVSFCRLYAADHPTVAPSNVKPVKVISAMSDCATWVGVYHLGIELTVAMLSTLKFNFLDDAFNFVGVHQDRLKQSLECVGVVLTESALVEAEHTCRFLRELSRYRRQWRMQLPHALNALMLGVCQVIQRTVALLARPKILQHLLEKGNNRENAVRIGHDKLLMTPHERRLSQQSSSEDIDWPSNELIQTQGR</sequence>
<gene>
    <name evidence="2" type="ORF">NP493_83g05026</name>
</gene>
<dbReference type="AlphaFoldDB" id="A0AAD9UI31"/>
<evidence type="ECO:0000256" key="1">
    <source>
        <dbReference type="SAM" id="MobiDB-lite"/>
    </source>
</evidence>
<dbReference type="PANTHER" id="PTHR31431:SF1">
    <property type="entry name" value="NUCLEOPORIN NUP188"/>
    <property type="match status" value="1"/>
</dbReference>
<evidence type="ECO:0000313" key="2">
    <source>
        <dbReference type="EMBL" id="KAK2190358.1"/>
    </source>
</evidence>